<keyword evidence="6 7" id="KW-0472">Membrane</keyword>
<evidence type="ECO:0000256" key="5">
    <source>
        <dbReference type="ARBA" id="ARBA00022989"/>
    </source>
</evidence>
<dbReference type="GO" id="GO:0005886">
    <property type="term" value="C:plasma membrane"/>
    <property type="evidence" value="ECO:0007669"/>
    <property type="project" value="UniProtKB-SubCell"/>
</dbReference>
<keyword evidence="4 7" id="KW-0812">Transmembrane</keyword>
<reference evidence="9" key="1">
    <citation type="submission" date="2018-07" db="EMBL/GenBank/DDBJ databases">
        <authorList>
            <person name="Kim H."/>
        </authorList>
    </citation>
    <scope>NUCLEOTIDE SEQUENCE [LARGE SCALE GENOMIC DNA]</scope>
    <source>
        <strain evidence="9">F02</strain>
    </source>
</reference>
<name>A0A345DAJ4_9BURK</name>
<feature type="transmembrane region" description="Helical" evidence="7">
    <location>
        <begin position="93"/>
        <end position="116"/>
    </location>
</feature>
<protein>
    <submittedName>
        <fullName evidence="8">Chromate transport protein</fullName>
    </submittedName>
</protein>
<dbReference type="PANTHER" id="PTHR43663:SF1">
    <property type="entry name" value="CHROMATE TRANSPORTER"/>
    <property type="match status" value="1"/>
</dbReference>
<feature type="transmembrane region" description="Helical" evidence="7">
    <location>
        <begin position="128"/>
        <end position="148"/>
    </location>
</feature>
<keyword evidence="5 7" id="KW-1133">Transmembrane helix</keyword>
<dbReference type="AlphaFoldDB" id="A0A345DAJ4"/>
<dbReference type="GO" id="GO:0015109">
    <property type="term" value="F:chromate transmembrane transporter activity"/>
    <property type="evidence" value="ECO:0007669"/>
    <property type="project" value="InterPro"/>
</dbReference>
<organism evidence="8 9">
    <name type="scientific">Ephemeroptericola cinctiostellae</name>
    <dbReference type="NCBI Taxonomy" id="2268024"/>
    <lineage>
        <taxon>Bacteria</taxon>
        <taxon>Pseudomonadati</taxon>
        <taxon>Pseudomonadota</taxon>
        <taxon>Betaproteobacteria</taxon>
        <taxon>Burkholderiales</taxon>
        <taxon>Burkholderiaceae</taxon>
        <taxon>Ephemeroptericola</taxon>
    </lineage>
</organism>
<feature type="transmembrane region" description="Helical" evidence="7">
    <location>
        <begin position="179"/>
        <end position="195"/>
    </location>
</feature>
<evidence type="ECO:0000313" key="8">
    <source>
        <dbReference type="EMBL" id="AXF85382.1"/>
    </source>
</evidence>
<dbReference type="Proteomes" id="UP000252182">
    <property type="component" value="Chromosome"/>
</dbReference>
<evidence type="ECO:0000256" key="6">
    <source>
        <dbReference type="ARBA" id="ARBA00023136"/>
    </source>
</evidence>
<sequence>MHTETTTIQNMSPTHPHRNAPTSVWDLFLSFNWLSLQGFGGVLGIIQRELVEKKKWLTHKEFIEDWAVAQILPGPNVINLSIMIGERHFGGRGAVAALAGMLLGPLVLVLLLSTLFAQVADLPMAQGALRGMSAAAAGLIMAAGLKLMTALKKNIMGITACALLTSATFIAVALLHQPLIRVLLGLGGLACLWTYRRILLLNKSNTHTEQQIAHHLNDHSPHQDAP</sequence>
<evidence type="ECO:0000256" key="4">
    <source>
        <dbReference type="ARBA" id="ARBA00022692"/>
    </source>
</evidence>
<evidence type="ECO:0000256" key="3">
    <source>
        <dbReference type="ARBA" id="ARBA00022475"/>
    </source>
</evidence>
<evidence type="ECO:0000256" key="7">
    <source>
        <dbReference type="SAM" id="Phobius"/>
    </source>
</evidence>
<proteinExistence type="inferred from homology"/>
<dbReference type="KEGG" id="hyf:DTO96_101112"/>
<dbReference type="InterPro" id="IPR052518">
    <property type="entry name" value="CHR_Transporter"/>
</dbReference>
<dbReference type="InterPro" id="IPR003370">
    <property type="entry name" value="Chromate_transpt"/>
</dbReference>
<evidence type="ECO:0000256" key="1">
    <source>
        <dbReference type="ARBA" id="ARBA00004651"/>
    </source>
</evidence>
<evidence type="ECO:0000313" key="9">
    <source>
        <dbReference type="Proteomes" id="UP000252182"/>
    </source>
</evidence>
<comment type="similarity">
    <text evidence="2">Belongs to the chromate ion transporter (CHR) (TC 2.A.51) family.</text>
</comment>
<dbReference type="EMBL" id="CP031124">
    <property type="protein sequence ID" value="AXF85382.1"/>
    <property type="molecule type" value="Genomic_DNA"/>
</dbReference>
<dbReference type="Pfam" id="PF02417">
    <property type="entry name" value="Chromate_transp"/>
    <property type="match status" value="1"/>
</dbReference>
<gene>
    <name evidence="8" type="primary">chrA1</name>
    <name evidence="8" type="ORF">DTO96_101112</name>
</gene>
<keyword evidence="9" id="KW-1185">Reference proteome</keyword>
<accession>A0A345DAJ4</accession>
<keyword evidence="3" id="KW-1003">Cell membrane</keyword>
<dbReference type="PANTHER" id="PTHR43663">
    <property type="entry name" value="CHROMATE TRANSPORT PROTEIN-RELATED"/>
    <property type="match status" value="1"/>
</dbReference>
<feature type="transmembrane region" description="Helical" evidence="7">
    <location>
        <begin position="155"/>
        <end position="173"/>
    </location>
</feature>
<comment type="subcellular location">
    <subcellularLocation>
        <location evidence="1">Cell membrane</location>
        <topology evidence="1">Multi-pass membrane protein</topology>
    </subcellularLocation>
</comment>
<evidence type="ECO:0000256" key="2">
    <source>
        <dbReference type="ARBA" id="ARBA00005262"/>
    </source>
</evidence>
<dbReference type="RefSeq" id="WP_373277825.1">
    <property type="nucleotide sequence ID" value="NZ_CP031124.1"/>
</dbReference>